<evidence type="ECO:0000313" key="2">
    <source>
        <dbReference type="EMBL" id="CAE0660033.1"/>
    </source>
</evidence>
<proteinExistence type="predicted"/>
<organism evidence="2">
    <name type="scientific">Lotharella globosa</name>
    <dbReference type="NCBI Taxonomy" id="91324"/>
    <lineage>
        <taxon>Eukaryota</taxon>
        <taxon>Sar</taxon>
        <taxon>Rhizaria</taxon>
        <taxon>Cercozoa</taxon>
        <taxon>Chlorarachniophyceae</taxon>
        <taxon>Lotharella</taxon>
    </lineage>
</organism>
<gene>
    <name evidence="2" type="ORF">LGLO00237_LOCUS11613</name>
</gene>
<feature type="region of interest" description="Disordered" evidence="1">
    <location>
        <begin position="196"/>
        <end position="217"/>
    </location>
</feature>
<dbReference type="AlphaFoldDB" id="A0A6U2YV99"/>
<reference evidence="2" key="1">
    <citation type="submission" date="2021-01" db="EMBL/GenBank/DDBJ databases">
        <authorList>
            <person name="Corre E."/>
            <person name="Pelletier E."/>
            <person name="Niang G."/>
            <person name="Scheremetjew M."/>
            <person name="Finn R."/>
            <person name="Kale V."/>
            <person name="Holt S."/>
            <person name="Cochrane G."/>
            <person name="Meng A."/>
            <person name="Brown T."/>
            <person name="Cohen L."/>
        </authorList>
    </citation>
    <scope>NUCLEOTIDE SEQUENCE</scope>
    <source>
        <strain evidence="2">CCCM811</strain>
    </source>
</reference>
<evidence type="ECO:0000256" key="1">
    <source>
        <dbReference type="SAM" id="MobiDB-lite"/>
    </source>
</evidence>
<feature type="region of interest" description="Disordered" evidence="1">
    <location>
        <begin position="1"/>
        <end position="21"/>
    </location>
</feature>
<dbReference type="EMBL" id="HBIV01015944">
    <property type="protein sequence ID" value="CAE0660033.1"/>
    <property type="molecule type" value="Transcribed_RNA"/>
</dbReference>
<name>A0A6U2YV99_9EUKA</name>
<sequence length="311" mass="35116">MSTEKLKQSENDAREELKKATEAQENKLKELKVIITKYTQLHSQLRRQERTLQIQANQHMKSMRAMEAQIKAIHDYLTRCKEMHGKMLGSITAPSWAISHHYHMTAIEHTMGHTQPHILEVGDMIRGHLHIYAMANCTTQYRKQAELHLRKANADRTKAADKVKQVYAKLRKVRTNIIKTLKVLNTATKTVATNRLGIGKGPAKTPEKKKMMPPGGGQRNRYLALKMRYLSSLNIDQNVEVTSSLADTSGAAEDGKVIDLTPVQEAAFQTDLQTLNELLQQYSQLTKGKQRIEERLEALVIGTGQNGSTGR</sequence>
<accession>A0A6U2YV99</accession>
<protein>
    <submittedName>
        <fullName evidence="2">Uncharacterized protein</fullName>
    </submittedName>
</protein>